<accession>A0A0A9CJ02</accession>
<organism evidence="1">
    <name type="scientific">Arundo donax</name>
    <name type="common">Giant reed</name>
    <name type="synonym">Donax arundinaceus</name>
    <dbReference type="NCBI Taxonomy" id="35708"/>
    <lineage>
        <taxon>Eukaryota</taxon>
        <taxon>Viridiplantae</taxon>
        <taxon>Streptophyta</taxon>
        <taxon>Embryophyta</taxon>
        <taxon>Tracheophyta</taxon>
        <taxon>Spermatophyta</taxon>
        <taxon>Magnoliopsida</taxon>
        <taxon>Liliopsida</taxon>
        <taxon>Poales</taxon>
        <taxon>Poaceae</taxon>
        <taxon>PACMAD clade</taxon>
        <taxon>Arundinoideae</taxon>
        <taxon>Arundineae</taxon>
        <taxon>Arundo</taxon>
    </lineage>
</organism>
<evidence type="ECO:0000313" key="1">
    <source>
        <dbReference type="EMBL" id="JAD73375.1"/>
    </source>
</evidence>
<reference evidence="1" key="1">
    <citation type="submission" date="2014-09" db="EMBL/GenBank/DDBJ databases">
        <authorList>
            <person name="Magalhaes I.L.F."/>
            <person name="Oliveira U."/>
            <person name="Santos F.R."/>
            <person name="Vidigal T.H.D.A."/>
            <person name="Brescovit A.D."/>
            <person name="Santos A.J."/>
        </authorList>
    </citation>
    <scope>NUCLEOTIDE SEQUENCE</scope>
    <source>
        <tissue evidence="1">Shoot tissue taken approximately 20 cm above the soil surface</tissue>
    </source>
</reference>
<reference evidence="1" key="2">
    <citation type="journal article" date="2015" name="Data Brief">
        <title>Shoot transcriptome of the giant reed, Arundo donax.</title>
        <authorList>
            <person name="Barrero R.A."/>
            <person name="Guerrero F.D."/>
            <person name="Moolhuijzen P."/>
            <person name="Goolsby J.A."/>
            <person name="Tidwell J."/>
            <person name="Bellgard S.E."/>
            <person name="Bellgard M.I."/>
        </authorList>
    </citation>
    <scope>NUCLEOTIDE SEQUENCE</scope>
    <source>
        <tissue evidence="1">Shoot tissue taken approximately 20 cm above the soil surface</tissue>
    </source>
</reference>
<sequence length="52" mass="6072">MLPICRKPFLVHLLCVRRAESMWHLPRRTDIASCLYFLSFLYWSTGGSVNSV</sequence>
<proteinExistence type="predicted"/>
<protein>
    <submittedName>
        <fullName evidence="1">Uncharacterized protein</fullName>
    </submittedName>
</protein>
<dbReference type="AlphaFoldDB" id="A0A0A9CJ02"/>
<dbReference type="EMBL" id="GBRH01224520">
    <property type="protein sequence ID" value="JAD73375.1"/>
    <property type="molecule type" value="Transcribed_RNA"/>
</dbReference>
<name>A0A0A9CJ02_ARUDO</name>